<dbReference type="InterPro" id="IPR036939">
    <property type="entry name" value="Cu2_ascorb_mOase_N_sf"/>
</dbReference>
<gene>
    <name evidence="8" type="ORF">BQ4739_LOCUS12572</name>
</gene>
<evidence type="ECO:0000313" key="9">
    <source>
        <dbReference type="Proteomes" id="UP000256970"/>
    </source>
</evidence>
<keyword evidence="1 6" id="KW-0732">Signal</keyword>
<dbReference type="Gene3D" id="2.60.120.310">
    <property type="entry name" value="Copper type II, ascorbate-dependent monooxygenase, N-terminal domain"/>
    <property type="match status" value="1"/>
</dbReference>
<dbReference type="SUPFAM" id="SSF49742">
    <property type="entry name" value="PHM/PNGase F"/>
    <property type="match status" value="1"/>
</dbReference>
<evidence type="ECO:0000256" key="2">
    <source>
        <dbReference type="ARBA" id="ARBA00022737"/>
    </source>
</evidence>
<dbReference type="PANTHER" id="PTHR10680">
    <property type="entry name" value="PEPTIDYL-GLYCINE ALPHA-AMIDATING MONOOXYGENASE"/>
    <property type="match status" value="1"/>
</dbReference>
<dbReference type="InterPro" id="IPR008977">
    <property type="entry name" value="PHM/PNGase_F_dom_sf"/>
</dbReference>
<dbReference type="AlphaFoldDB" id="A0A383W5H1"/>
<feature type="repeat" description="NHL" evidence="4">
    <location>
        <begin position="532"/>
        <end position="559"/>
    </location>
</feature>
<keyword evidence="5" id="KW-1133">Transmembrane helix</keyword>
<dbReference type="PANTHER" id="PTHR10680:SF14">
    <property type="entry name" value="PEPTIDYL-GLYCINE ALPHA-AMIDATING MONOOXYGENASE"/>
    <property type="match status" value="1"/>
</dbReference>
<keyword evidence="3" id="KW-0325">Glycoprotein</keyword>
<evidence type="ECO:0000256" key="6">
    <source>
        <dbReference type="SAM" id="SignalP"/>
    </source>
</evidence>
<dbReference type="GO" id="GO:0005507">
    <property type="term" value="F:copper ion binding"/>
    <property type="evidence" value="ECO:0007669"/>
    <property type="project" value="InterPro"/>
</dbReference>
<proteinExistence type="predicted"/>
<dbReference type="CDD" id="cd14958">
    <property type="entry name" value="NHL_PAL_like"/>
    <property type="match status" value="1"/>
</dbReference>
<evidence type="ECO:0000256" key="5">
    <source>
        <dbReference type="SAM" id="Phobius"/>
    </source>
</evidence>
<name>A0A383W5H1_TETOB</name>
<evidence type="ECO:0000256" key="4">
    <source>
        <dbReference type="PROSITE-ProRule" id="PRU00504"/>
    </source>
</evidence>
<feature type="transmembrane region" description="Helical" evidence="5">
    <location>
        <begin position="807"/>
        <end position="833"/>
    </location>
</feature>
<keyword evidence="2" id="KW-0677">Repeat</keyword>
<dbReference type="InterPro" id="IPR000323">
    <property type="entry name" value="Cu2_ascorb_mOase_N"/>
</dbReference>
<dbReference type="EMBL" id="FNXT01001132">
    <property type="protein sequence ID" value="SZX72392.1"/>
    <property type="molecule type" value="Genomic_DNA"/>
</dbReference>
<keyword evidence="5" id="KW-0472">Membrane</keyword>
<feature type="chain" id="PRO_5016657348" description="Copper type II ascorbate-dependent monooxygenase N-terminal domain-containing protein" evidence="6">
    <location>
        <begin position="19"/>
        <end position="874"/>
    </location>
</feature>
<dbReference type="InterPro" id="IPR011042">
    <property type="entry name" value="6-blade_b-propeller_TolB-like"/>
</dbReference>
<evidence type="ECO:0000256" key="3">
    <source>
        <dbReference type="ARBA" id="ARBA00023180"/>
    </source>
</evidence>
<evidence type="ECO:0000313" key="8">
    <source>
        <dbReference type="EMBL" id="SZX72392.1"/>
    </source>
</evidence>
<feature type="repeat" description="NHL" evidence="4">
    <location>
        <begin position="409"/>
        <end position="450"/>
    </location>
</feature>
<dbReference type="InterPro" id="IPR001258">
    <property type="entry name" value="NHL_repeat"/>
</dbReference>
<keyword evidence="5" id="KW-0812">Transmembrane</keyword>
<feature type="signal peptide" evidence="6">
    <location>
        <begin position="1"/>
        <end position="18"/>
    </location>
</feature>
<dbReference type="SUPFAM" id="SSF101898">
    <property type="entry name" value="NHL repeat"/>
    <property type="match status" value="1"/>
</dbReference>
<sequence length="874" mass="93721">MLLFVSLLLGLAAVDAKAAVQPSLMQASSSSSSIEVFIPKQATLKEGEGEYLCTAWLLPDKPLRLVGVDVLADPQVVDEVTVMGCEIASKLPKEGEQQPIRAWDCNAQPACKPIPRSSIHTLYAWGRDTLPLQYPRGVGYSMGAGSRIKYAVLKVHYSAGVRPRPDNTGVRLNFDNRGMPFSAGMLSYSNAAEVRPKAGHFTVWTGCCYKGFQPLTTYGVRVGRSSLGSLVYLKKGPTPFQSASHVMASGDPQLSLGLAGITGQVILPGDRLLVACEFNSLGMDANASAVNDTCSMDLAVYSALPHNEVCQADASRLFYETSPGNMKRSASLLPDPYPLWRPLQYDTVLSNQTILGNAASVTLGPDGMLWVLYRGGRVWDADAFDADFRYLFHDPIPTDVVVQMHPDTGTVLRRWGSGHFYMPHMISVDRSNNVWVTDPGRQQVLKFSASGELLMEMGQFDSPGTKRIHMCQPTHVAPLNDGTFIIGDGYCNSRAVRFLADGTYHSQFQLPEKNGTYDIHNNPGGSGIGVVHSVAFDECDGMVYVADKENGRVHTFDLNTRNLTATAGLASYGKAYALAKGPYGRILALMWAPGQDAVIVDAGAPTQNWTLPNTADLAPHDLAVGPAPVALSGASERLLAVYIAPLCAGCALRKYVLFPEGFVMPDTGLPPPVLVPARSLPVVQQLESEDAEAWRERERMYQQEDREEAEQQRQMASPALLQQLQQTLEAMQQQLAAQHLAQQQLSAAAATQQKLAAQHQAVAAVVAAAAQQQAAAIEATQQQPTDAADDDVIAVKGSGLGASDRTVLATIIAVLTFSAGLGALVGAFALYWLAKPGKEARASDAGGVSFPASSIATLLGAGKSMEHDKLLHSA</sequence>
<organism evidence="8 9">
    <name type="scientific">Tetradesmus obliquus</name>
    <name type="common">Green alga</name>
    <name type="synonym">Acutodesmus obliquus</name>
    <dbReference type="NCBI Taxonomy" id="3088"/>
    <lineage>
        <taxon>Eukaryota</taxon>
        <taxon>Viridiplantae</taxon>
        <taxon>Chlorophyta</taxon>
        <taxon>core chlorophytes</taxon>
        <taxon>Chlorophyceae</taxon>
        <taxon>CS clade</taxon>
        <taxon>Sphaeropleales</taxon>
        <taxon>Scenedesmaceae</taxon>
        <taxon>Tetradesmus</taxon>
    </lineage>
</organism>
<reference evidence="8 9" key="1">
    <citation type="submission" date="2016-10" db="EMBL/GenBank/DDBJ databases">
        <authorList>
            <person name="Cai Z."/>
        </authorList>
    </citation>
    <scope>NUCLEOTIDE SEQUENCE [LARGE SCALE GENOMIC DNA]</scope>
</reference>
<dbReference type="GO" id="GO:0016715">
    <property type="term" value="F:oxidoreductase activity, acting on paired donors, with incorporation or reduction of molecular oxygen, reduced ascorbate as one donor, and incorporation of one atom of oxygen"/>
    <property type="evidence" value="ECO:0007669"/>
    <property type="project" value="InterPro"/>
</dbReference>
<protein>
    <recommendedName>
        <fullName evidence="7">Copper type II ascorbate-dependent monooxygenase N-terminal domain-containing protein</fullName>
    </recommendedName>
</protein>
<dbReference type="Pfam" id="PF01082">
    <property type="entry name" value="Cu2_monooxygen"/>
    <property type="match status" value="1"/>
</dbReference>
<dbReference type="Proteomes" id="UP000256970">
    <property type="component" value="Unassembled WGS sequence"/>
</dbReference>
<keyword evidence="9" id="KW-1185">Reference proteome</keyword>
<accession>A0A383W5H1</accession>
<dbReference type="PROSITE" id="PS51125">
    <property type="entry name" value="NHL"/>
    <property type="match status" value="2"/>
</dbReference>
<feature type="domain" description="Copper type II ascorbate-dependent monooxygenase N-terminal" evidence="7">
    <location>
        <begin position="41"/>
        <end position="158"/>
    </location>
</feature>
<dbReference type="Gene3D" id="2.120.10.30">
    <property type="entry name" value="TolB, C-terminal domain"/>
    <property type="match status" value="1"/>
</dbReference>
<evidence type="ECO:0000256" key="1">
    <source>
        <dbReference type="ARBA" id="ARBA00022729"/>
    </source>
</evidence>
<evidence type="ECO:0000259" key="7">
    <source>
        <dbReference type="Pfam" id="PF01082"/>
    </source>
</evidence>